<dbReference type="InterPro" id="IPR007527">
    <property type="entry name" value="Znf_SWIM"/>
</dbReference>
<protein>
    <submittedName>
        <fullName evidence="3">Zinc finger SWIM domain protein</fullName>
    </submittedName>
</protein>
<dbReference type="eggNOG" id="arCOG01121">
    <property type="taxonomic scope" value="Archaea"/>
</dbReference>
<keyword evidence="1" id="KW-0863">Zinc-finger</keyword>
<dbReference type="RefSeq" id="WP_015789277.1">
    <property type="nucleotide sequence ID" value="NC_013158.1"/>
</dbReference>
<gene>
    <name evidence="3" type="ordered locus">Huta_1528</name>
</gene>
<dbReference type="KEGG" id="hut:Huta_1528"/>
<proteinExistence type="predicted"/>
<name>C7NPB6_HALUD</name>
<evidence type="ECO:0000313" key="4">
    <source>
        <dbReference type="Proteomes" id="UP000002071"/>
    </source>
</evidence>
<dbReference type="EMBL" id="CP001687">
    <property type="protein sequence ID" value="ACV11703.1"/>
    <property type="molecule type" value="Genomic_DNA"/>
</dbReference>
<dbReference type="AlphaFoldDB" id="C7NPB6"/>
<dbReference type="OrthoDB" id="31559at2157"/>
<organism evidence="3 4">
    <name type="scientific">Halorhabdus utahensis (strain DSM 12940 / JCM 11049 / AX-2)</name>
    <dbReference type="NCBI Taxonomy" id="519442"/>
    <lineage>
        <taxon>Archaea</taxon>
        <taxon>Methanobacteriati</taxon>
        <taxon>Methanobacteriota</taxon>
        <taxon>Stenosarchaea group</taxon>
        <taxon>Halobacteria</taxon>
        <taxon>Halobacteriales</taxon>
        <taxon>Haloarculaceae</taxon>
        <taxon>Halorhabdus</taxon>
    </lineage>
</organism>
<sequence>MTAVDEWRAALSEAGELSPDIVDRITTVHGSRGVRAIEAVAEDRVKEYEDFTVVVGHSDEYVIEGEACTCEDASYNLDPDDPTDLCWHVLAVLIAREIDAVDHHDMFYSEVRDFL</sequence>
<dbReference type="HOGENOM" id="CLU_153623_0_0_2"/>
<feature type="domain" description="SWIM-type" evidence="2">
    <location>
        <begin position="51"/>
        <end position="97"/>
    </location>
</feature>
<dbReference type="GO" id="GO:0008270">
    <property type="term" value="F:zinc ion binding"/>
    <property type="evidence" value="ECO:0007669"/>
    <property type="project" value="UniProtKB-KW"/>
</dbReference>
<evidence type="ECO:0000256" key="1">
    <source>
        <dbReference type="PROSITE-ProRule" id="PRU00325"/>
    </source>
</evidence>
<evidence type="ECO:0000313" key="3">
    <source>
        <dbReference type="EMBL" id="ACV11703.1"/>
    </source>
</evidence>
<dbReference type="STRING" id="519442.Huta_1528"/>
<dbReference type="PROSITE" id="PS50966">
    <property type="entry name" value="ZF_SWIM"/>
    <property type="match status" value="1"/>
</dbReference>
<dbReference type="Proteomes" id="UP000002071">
    <property type="component" value="Chromosome"/>
</dbReference>
<reference evidence="3 4" key="1">
    <citation type="journal article" date="2009" name="Stand. Genomic Sci.">
        <title>Complete genome sequence of Halorhabdus utahensis type strain (AX-2).</title>
        <authorList>
            <person name="Anderson I."/>
            <person name="Tindall B.J."/>
            <person name="Pomrenke H."/>
            <person name="Goker M."/>
            <person name="Lapidus A."/>
            <person name="Nolan M."/>
            <person name="Copeland A."/>
            <person name="Glavina Del Rio T."/>
            <person name="Chen F."/>
            <person name="Tice H."/>
            <person name="Cheng J.F."/>
            <person name="Lucas S."/>
            <person name="Chertkov O."/>
            <person name="Bruce D."/>
            <person name="Brettin T."/>
            <person name="Detter J.C."/>
            <person name="Han C."/>
            <person name="Goodwin L."/>
            <person name="Land M."/>
            <person name="Hauser L."/>
            <person name="Chang Y.J."/>
            <person name="Jeffries C.D."/>
            <person name="Pitluck S."/>
            <person name="Pati A."/>
            <person name="Mavromatis K."/>
            <person name="Ivanova N."/>
            <person name="Ovchinnikova G."/>
            <person name="Chen A."/>
            <person name="Palaniappan K."/>
            <person name="Chain P."/>
            <person name="Rohde M."/>
            <person name="Bristow J."/>
            <person name="Eisen J.A."/>
            <person name="Markowitz V."/>
            <person name="Hugenholtz P."/>
            <person name="Kyrpides N.C."/>
            <person name="Klenk H.P."/>
        </authorList>
    </citation>
    <scope>NUCLEOTIDE SEQUENCE [LARGE SCALE GENOMIC DNA]</scope>
    <source>
        <strain evidence="4">DSM 12940 / JCM 11049 / AX-2</strain>
    </source>
</reference>
<accession>C7NPB6</accession>
<evidence type="ECO:0000259" key="2">
    <source>
        <dbReference type="PROSITE" id="PS50966"/>
    </source>
</evidence>
<keyword evidence="1" id="KW-0479">Metal-binding</keyword>
<keyword evidence="1" id="KW-0862">Zinc</keyword>
<dbReference type="GeneID" id="8383807"/>
<keyword evidence="4" id="KW-1185">Reference proteome</keyword>